<evidence type="ECO:0000256" key="3">
    <source>
        <dbReference type="ARBA" id="ARBA00022691"/>
    </source>
</evidence>
<evidence type="ECO:0000256" key="4">
    <source>
        <dbReference type="ARBA" id="ARBA00022884"/>
    </source>
</evidence>
<evidence type="ECO:0000313" key="7">
    <source>
        <dbReference type="Proteomes" id="UP000034213"/>
    </source>
</evidence>
<dbReference type="EMBL" id="LCEW01000054">
    <property type="protein sequence ID" value="KKS78695.1"/>
    <property type="molecule type" value="Genomic_DNA"/>
</dbReference>
<keyword evidence="1 5" id="KW-0489">Methyltransferase</keyword>
<organism evidence="6 7">
    <name type="scientific">Candidatus Beckwithbacteria bacterium GW2011_GWA2_43_10</name>
    <dbReference type="NCBI Taxonomy" id="1618369"/>
    <lineage>
        <taxon>Bacteria</taxon>
        <taxon>Candidatus Beckwithiibacteriota</taxon>
    </lineage>
</organism>
<proteinExistence type="inferred from homology"/>
<feature type="non-terminal residue" evidence="6">
    <location>
        <position position="1"/>
    </location>
</feature>
<sequence length="172" mass="20464">PKDAFLIIQKEAALKYAGCPYGPERFKSLNIKLFFDLKIIYDFKKTDFKPVPKVEIVLLNIRRKNVSPLSEKEVVMYQDFIAYGFSQRQTTLEERFGKIFTKEQFKHLTKDLKFKLDVVPTDLNFEQWLGLFKYFMVGVSSYKKMTVNGFNYRLKLQQKKLDKIHRTRVSKK</sequence>
<evidence type="ECO:0000256" key="2">
    <source>
        <dbReference type="ARBA" id="ARBA00022679"/>
    </source>
</evidence>
<dbReference type="STRING" id="1618369.UV54_C0054G0001"/>
<protein>
    <submittedName>
        <fullName evidence="6">rRNA (Adenine-N(6)-)-methyltransferase</fullName>
    </submittedName>
</protein>
<comment type="similarity">
    <text evidence="5">Belongs to the class I-like SAM-binding methyltransferase superfamily. rRNA adenine N(6)-methyltransferase family.</text>
</comment>
<dbReference type="PROSITE" id="PS51689">
    <property type="entry name" value="SAM_RNA_A_N6_MT"/>
    <property type="match status" value="1"/>
</dbReference>
<evidence type="ECO:0000256" key="1">
    <source>
        <dbReference type="ARBA" id="ARBA00022603"/>
    </source>
</evidence>
<comment type="caution">
    <text evidence="6">The sequence shown here is derived from an EMBL/GenBank/DDBJ whole genome shotgun (WGS) entry which is preliminary data.</text>
</comment>
<dbReference type="Gene3D" id="1.10.8.100">
    <property type="entry name" value="Ribosomal RNA adenine dimethylase-like, domain 2"/>
    <property type="match status" value="1"/>
</dbReference>
<keyword evidence="4 5" id="KW-0694">RNA-binding</keyword>
<keyword evidence="3 5" id="KW-0949">S-adenosyl-L-methionine</keyword>
<dbReference type="Gene3D" id="3.40.50.150">
    <property type="entry name" value="Vaccinia Virus protein VP39"/>
    <property type="match status" value="1"/>
</dbReference>
<dbReference type="SUPFAM" id="SSF53335">
    <property type="entry name" value="S-adenosyl-L-methionine-dependent methyltransferases"/>
    <property type="match status" value="1"/>
</dbReference>
<keyword evidence="2 5" id="KW-0808">Transferase</keyword>
<dbReference type="Pfam" id="PF00398">
    <property type="entry name" value="RrnaAD"/>
    <property type="match status" value="1"/>
</dbReference>
<dbReference type="InterPro" id="IPR001737">
    <property type="entry name" value="KsgA/Erm"/>
</dbReference>
<evidence type="ECO:0000313" key="6">
    <source>
        <dbReference type="EMBL" id="KKS78695.1"/>
    </source>
</evidence>
<dbReference type="GO" id="GO:0000179">
    <property type="term" value="F:rRNA (adenine-N6,N6-)-dimethyltransferase activity"/>
    <property type="evidence" value="ECO:0007669"/>
    <property type="project" value="UniProtKB-UniRule"/>
</dbReference>
<dbReference type="InterPro" id="IPR023165">
    <property type="entry name" value="rRNA_Ade_diMease-like_C"/>
</dbReference>
<name>A0A0G1BZB8_9BACT</name>
<reference evidence="6 7" key="1">
    <citation type="journal article" date="2015" name="Nature">
        <title>rRNA introns, odd ribosomes, and small enigmatic genomes across a large radiation of phyla.</title>
        <authorList>
            <person name="Brown C.T."/>
            <person name="Hug L.A."/>
            <person name="Thomas B.C."/>
            <person name="Sharon I."/>
            <person name="Castelle C.J."/>
            <person name="Singh A."/>
            <person name="Wilkins M.J."/>
            <person name="Williams K.H."/>
            <person name="Banfield J.F."/>
        </authorList>
    </citation>
    <scope>NUCLEOTIDE SEQUENCE [LARGE SCALE GENOMIC DNA]</scope>
</reference>
<dbReference type="AlphaFoldDB" id="A0A0G1BZB8"/>
<comment type="caution">
    <text evidence="5">Lacks conserved residue(s) required for the propagation of feature annotation.</text>
</comment>
<accession>A0A0G1BZB8</accession>
<evidence type="ECO:0000256" key="5">
    <source>
        <dbReference type="PROSITE-ProRule" id="PRU01026"/>
    </source>
</evidence>
<dbReference type="Proteomes" id="UP000034213">
    <property type="component" value="Unassembled WGS sequence"/>
</dbReference>
<dbReference type="GO" id="GO:0003723">
    <property type="term" value="F:RNA binding"/>
    <property type="evidence" value="ECO:0007669"/>
    <property type="project" value="UniProtKB-UniRule"/>
</dbReference>
<gene>
    <name evidence="6" type="ORF">UV54_C0054G0001</name>
</gene>
<dbReference type="InterPro" id="IPR029063">
    <property type="entry name" value="SAM-dependent_MTases_sf"/>
</dbReference>